<dbReference type="STRING" id="472181.SAMN05216271_2949"/>
<dbReference type="PANTHER" id="PTHR30126:SF99">
    <property type="entry name" value="TRANSCRIPTIONAL REGULATOR LYSR FAMILY"/>
    <property type="match status" value="1"/>
</dbReference>
<gene>
    <name evidence="6" type="ORF">SAMN05216271_2949</name>
</gene>
<comment type="similarity">
    <text evidence="1">Belongs to the LysR transcriptional regulatory family.</text>
</comment>
<dbReference type="AlphaFoldDB" id="A0A1H1VP91"/>
<sequence length="291" mass="32943">MLNPQWLRTFLALRDQGSFTRCAEHLDLTQAAVSQHVRKLEEQLGPLLIRRPRQLELTPAGHALLDYCREVGAADQRLRRKLSEADDTYGEIGLICPGSIGLVLHPMMLALQQENPGLIMRQRFAPDNEILQAVLENRYELGLTALKPDDQRISVSRFTEEPLELVAPASERINSWEDLARIGFIDHPDARAMGSRLLSRYYPGEKGIDSIPSHGFTNQISMILEPVARGLGFTILPRYARLAFQRPESIQVIDGPVLVKDTLWLIHRSEWPLSSRAKWVIEELSLQVSSL</sequence>
<organism evidence="6 7">
    <name type="scientific">Halopseudomonas sabulinigri</name>
    <dbReference type="NCBI Taxonomy" id="472181"/>
    <lineage>
        <taxon>Bacteria</taxon>
        <taxon>Pseudomonadati</taxon>
        <taxon>Pseudomonadota</taxon>
        <taxon>Gammaproteobacteria</taxon>
        <taxon>Pseudomonadales</taxon>
        <taxon>Pseudomonadaceae</taxon>
        <taxon>Halopseudomonas</taxon>
    </lineage>
</organism>
<dbReference type="InterPro" id="IPR036388">
    <property type="entry name" value="WH-like_DNA-bd_sf"/>
</dbReference>
<evidence type="ECO:0000259" key="5">
    <source>
        <dbReference type="PROSITE" id="PS50931"/>
    </source>
</evidence>
<dbReference type="Gene3D" id="3.40.190.290">
    <property type="match status" value="1"/>
</dbReference>
<dbReference type="SUPFAM" id="SSF53850">
    <property type="entry name" value="Periplasmic binding protein-like II"/>
    <property type="match status" value="1"/>
</dbReference>
<dbReference type="Pfam" id="PF03466">
    <property type="entry name" value="LysR_substrate"/>
    <property type="match status" value="1"/>
</dbReference>
<accession>A0A1H1VP91</accession>
<dbReference type="PRINTS" id="PR00039">
    <property type="entry name" value="HTHLYSR"/>
</dbReference>
<dbReference type="InterPro" id="IPR036390">
    <property type="entry name" value="WH_DNA-bd_sf"/>
</dbReference>
<dbReference type="PANTHER" id="PTHR30126">
    <property type="entry name" value="HTH-TYPE TRANSCRIPTIONAL REGULATOR"/>
    <property type="match status" value="1"/>
</dbReference>
<evidence type="ECO:0000313" key="6">
    <source>
        <dbReference type="EMBL" id="SDS86744.1"/>
    </source>
</evidence>
<dbReference type="InterPro" id="IPR000847">
    <property type="entry name" value="LysR_HTH_N"/>
</dbReference>
<dbReference type="Pfam" id="PF00126">
    <property type="entry name" value="HTH_1"/>
    <property type="match status" value="1"/>
</dbReference>
<dbReference type="OrthoDB" id="5289754at2"/>
<dbReference type="RefSeq" id="WP_092287611.1">
    <property type="nucleotide sequence ID" value="NZ_LT629763.1"/>
</dbReference>
<keyword evidence="4" id="KW-0804">Transcription</keyword>
<keyword evidence="3 6" id="KW-0238">DNA-binding</keyword>
<keyword evidence="2" id="KW-0805">Transcription regulation</keyword>
<dbReference type="CDD" id="cd05466">
    <property type="entry name" value="PBP2_LTTR_substrate"/>
    <property type="match status" value="1"/>
</dbReference>
<evidence type="ECO:0000256" key="4">
    <source>
        <dbReference type="ARBA" id="ARBA00023163"/>
    </source>
</evidence>
<dbReference type="GO" id="GO:0003700">
    <property type="term" value="F:DNA-binding transcription factor activity"/>
    <property type="evidence" value="ECO:0007669"/>
    <property type="project" value="InterPro"/>
</dbReference>
<dbReference type="Proteomes" id="UP000243413">
    <property type="component" value="Chromosome I"/>
</dbReference>
<dbReference type="EMBL" id="LT629763">
    <property type="protein sequence ID" value="SDS86744.1"/>
    <property type="molecule type" value="Genomic_DNA"/>
</dbReference>
<evidence type="ECO:0000256" key="2">
    <source>
        <dbReference type="ARBA" id="ARBA00023015"/>
    </source>
</evidence>
<reference evidence="7" key="1">
    <citation type="submission" date="2016-10" db="EMBL/GenBank/DDBJ databases">
        <authorList>
            <person name="Varghese N."/>
            <person name="Submissions S."/>
        </authorList>
    </citation>
    <scope>NUCLEOTIDE SEQUENCE [LARGE SCALE GENOMIC DNA]</scope>
    <source>
        <strain evidence="7">JCM 14963</strain>
    </source>
</reference>
<dbReference type="GO" id="GO:0000976">
    <property type="term" value="F:transcription cis-regulatory region binding"/>
    <property type="evidence" value="ECO:0007669"/>
    <property type="project" value="TreeGrafter"/>
</dbReference>
<dbReference type="InterPro" id="IPR005119">
    <property type="entry name" value="LysR_subst-bd"/>
</dbReference>
<name>A0A1H1VP91_9GAMM</name>
<evidence type="ECO:0000313" key="7">
    <source>
        <dbReference type="Proteomes" id="UP000243413"/>
    </source>
</evidence>
<dbReference type="Gene3D" id="1.10.10.10">
    <property type="entry name" value="Winged helix-like DNA-binding domain superfamily/Winged helix DNA-binding domain"/>
    <property type="match status" value="1"/>
</dbReference>
<dbReference type="SUPFAM" id="SSF46785">
    <property type="entry name" value="Winged helix' DNA-binding domain"/>
    <property type="match status" value="1"/>
</dbReference>
<dbReference type="PROSITE" id="PS50931">
    <property type="entry name" value="HTH_LYSR"/>
    <property type="match status" value="1"/>
</dbReference>
<evidence type="ECO:0000256" key="1">
    <source>
        <dbReference type="ARBA" id="ARBA00009437"/>
    </source>
</evidence>
<proteinExistence type="inferred from homology"/>
<feature type="domain" description="HTH lysR-type" evidence="5">
    <location>
        <begin position="2"/>
        <end position="58"/>
    </location>
</feature>
<protein>
    <submittedName>
        <fullName evidence="6">DNA-binding transcriptional regulator, LysR family</fullName>
    </submittedName>
</protein>
<evidence type="ECO:0000256" key="3">
    <source>
        <dbReference type="ARBA" id="ARBA00023125"/>
    </source>
</evidence>